<keyword evidence="1" id="KW-1133">Transmembrane helix</keyword>
<feature type="transmembrane region" description="Helical" evidence="1">
    <location>
        <begin position="12"/>
        <end position="33"/>
    </location>
</feature>
<sequence>MYKSAVEISFNVWMCLIIVKCLFFYFFFFRCIMFHKPWHSSQSSAVKMKFVVFLNMNVNFKCI</sequence>
<dbReference type="AlphaFoldDB" id="I7GM10"/>
<keyword evidence="1" id="KW-0472">Membrane</keyword>
<protein>
    <submittedName>
        <fullName evidence="2">Macaca fascicularis brain cDNA, clone: QflA-20360</fullName>
    </submittedName>
</protein>
<evidence type="ECO:0000256" key="1">
    <source>
        <dbReference type="SAM" id="Phobius"/>
    </source>
</evidence>
<name>I7GM10_MACFA</name>
<proteinExistence type="evidence at transcript level"/>
<evidence type="ECO:0000313" key="2">
    <source>
        <dbReference type="EMBL" id="BAE90021.1"/>
    </source>
</evidence>
<dbReference type="EMBL" id="AB172959">
    <property type="protein sequence ID" value="BAE90021.1"/>
    <property type="molecule type" value="mRNA"/>
</dbReference>
<keyword evidence="1" id="KW-0812">Transmembrane</keyword>
<organism evidence="2">
    <name type="scientific">Macaca fascicularis</name>
    <name type="common">Crab-eating macaque</name>
    <name type="synonym">Cynomolgus monkey</name>
    <dbReference type="NCBI Taxonomy" id="9541"/>
    <lineage>
        <taxon>Eukaryota</taxon>
        <taxon>Metazoa</taxon>
        <taxon>Chordata</taxon>
        <taxon>Craniata</taxon>
        <taxon>Vertebrata</taxon>
        <taxon>Euteleostomi</taxon>
        <taxon>Mammalia</taxon>
        <taxon>Eutheria</taxon>
        <taxon>Euarchontoglires</taxon>
        <taxon>Primates</taxon>
        <taxon>Haplorrhini</taxon>
        <taxon>Catarrhini</taxon>
        <taxon>Cercopithecidae</taxon>
        <taxon>Cercopithecinae</taxon>
        <taxon>Macaca</taxon>
    </lineage>
</organism>
<reference evidence="2" key="1">
    <citation type="journal article" date="2007" name="PLoS Biol.">
        <title>Rate of evolution in brain-expressed genes in humans and other primates.</title>
        <authorList>
            <person name="Wang H.-Y."/>
            <person name="Chien H.-C."/>
            <person name="Osada N."/>
            <person name="Hashimoto K."/>
            <person name="Sugano S."/>
            <person name="Gojobori T."/>
            <person name="Chou C.-K."/>
            <person name="Tsai S.-F."/>
            <person name="Wu C.-I."/>
            <person name="Shen C.-K.J."/>
        </authorList>
    </citation>
    <scope>NUCLEOTIDE SEQUENCE</scope>
</reference>
<accession>I7GM10</accession>